<dbReference type="KEGG" id="halc:EY643_15805"/>
<dbReference type="Gene3D" id="3.30.565.10">
    <property type="entry name" value="Histidine kinase-like ATPase, C-terminal domain"/>
    <property type="match status" value="1"/>
</dbReference>
<feature type="transmembrane region" description="Helical" evidence="1">
    <location>
        <begin position="90"/>
        <end position="118"/>
    </location>
</feature>
<dbReference type="Pfam" id="PF06580">
    <property type="entry name" value="His_kinase"/>
    <property type="match status" value="1"/>
</dbReference>
<evidence type="ECO:0000259" key="2">
    <source>
        <dbReference type="Pfam" id="PF06580"/>
    </source>
</evidence>
<evidence type="ECO:0000313" key="4">
    <source>
        <dbReference type="Proteomes" id="UP000326287"/>
    </source>
</evidence>
<keyword evidence="4" id="KW-1185">Reference proteome</keyword>
<proteinExistence type="predicted"/>
<dbReference type="OrthoDB" id="2514702at2"/>
<evidence type="ECO:0000313" key="3">
    <source>
        <dbReference type="EMBL" id="QFU76995.1"/>
    </source>
</evidence>
<keyword evidence="3" id="KW-0418">Kinase</keyword>
<dbReference type="GO" id="GO:0016020">
    <property type="term" value="C:membrane"/>
    <property type="evidence" value="ECO:0007669"/>
    <property type="project" value="InterPro"/>
</dbReference>
<dbReference type="GO" id="GO:0000155">
    <property type="term" value="F:phosphorelay sensor kinase activity"/>
    <property type="evidence" value="ECO:0007669"/>
    <property type="project" value="InterPro"/>
</dbReference>
<dbReference type="EMBL" id="CP036422">
    <property type="protein sequence ID" value="QFU76995.1"/>
    <property type="molecule type" value="Genomic_DNA"/>
</dbReference>
<accession>A0A5P9NNF9</accession>
<dbReference type="InterPro" id="IPR036890">
    <property type="entry name" value="HATPase_C_sf"/>
</dbReference>
<dbReference type="InterPro" id="IPR010559">
    <property type="entry name" value="Sig_transdc_His_kin_internal"/>
</dbReference>
<keyword evidence="1" id="KW-0812">Transmembrane</keyword>
<name>A0A5P9NNF9_9GAMM</name>
<dbReference type="RefSeq" id="WP_153240137.1">
    <property type="nucleotide sequence ID" value="NZ_CP036422.1"/>
</dbReference>
<feature type="transmembrane region" description="Helical" evidence="1">
    <location>
        <begin position="130"/>
        <end position="150"/>
    </location>
</feature>
<dbReference type="AlphaFoldDB" id="A0A5P9NNF9"/>
<protein>
    <submittedName>
        <fullName evidence="3">Sensor histidine kinase</fullName>
    </submittedName>
</protein>
<gene>
    <name evidence="3" type="ORF">EY643_15805</name>
</gene>
<evidence type="ECO:0000256" key="1">
    <source>
        <dbReference type="SAM" id="Phobius"/>
    </source>
</evidence>
<reference evidence="3 4" key="1">
    <citation type="submission" date="2019-02" db="EMBL/GenBank/DDBJ databases">
        <authorList>
            <person name="Li S.-H."/>
        </authorList>
    </citation>
    <scope>NUCLEOTIDE SEQUENCE [LARGE SCALE GENOMIC DNA]</scope>
    <source>
        <strain evidence="3 4">IMCC14385</strain>
    </source>
</reference>
<dbReference type="PANTHER" id="PTHR34220:SF7">
    <property type="entry name" value="SENSOR HISTIDINE KINASE YPDA"/>
    <property type="match status" value="1"/>
</dbReference>
<dbReference type="SUPFAM" id="SSF55874">
    <property type="entry name" value="ATPase domain of HSP90 chaperone/DNA topoisomerase II/histidine kinase"/>
    <property type="match status" value="1"/>
</dbReference>
<keyword evidence="3" id="KW-0808">Transferase</keyword>
<dbReference type="Proteomes" id="UP000326287">
    <property type="component" value="Chromosome"/>
</dbReference>
<sequence>MSAGLPANGSNNGTAHSKGSELFIPNLCSPQPVLFMVLLTELVVLVHVLAGSGLRAFDWTLFAGISLLAQWVVLLTAALLCWLRVPLSRFALPIVSALCLLLISVITAASSALAQALLGPLLDIPPDWSWVGRNILIANVLGGIALRYFYLQQQLQIQQRAELQARLDSLRARIRPHFLFNTLNSIASLIETRPERAERAVEDLAELFRATLKESSASTTVADEIRLLELYLDIEQLRLGERLAINWAIQPGCEELPMPSLLLQPLVENAVYHGVACIPEGGTIEIQVSAEEEHLYARIENPLPAEATPSEGNQIGLANVGLRLQAMYGEDASIAADQAAGRFIVELNYPARKISD</sequence>
<dbReference type="PANTHER" id="PTHR34220">
    <property type="entry name" value="SENSOR HISTIDINE KINASE YPDA"/>
    <property type="match status" value="1"/>
</dbReference>
<keyword evidence="1" id="KW-1133">Transmembrane helix</keyword>
<feature type="domain" description="Signal transduction histidine kinase internal region" evidence="2">
    <location>
        <begin position="165"/>
        <end position="243"/>
    </location>
</feature>
<feature type="transmembrane region" description="Helical" evidence="1">
    <location>
        <begin position="59"/>
        <end position="83"/>
    </location>
</feature>
<keyword evidence="1" id="KW-0472">Membrane</keyword>
<feature type="transmembrane region" description="Helical" evidence="1">
    <location>
        <begin position="33"/>
        <end position="53"/>
    </location>
</feature>
<dbReference type="InterPro" id="IPR050640">
    <property type="entry name" value="Bact_2-comp_sensor_kinase"/>
</dbReference>
<organism evidence="3 4">
    <name type="scientific">Halioglobus maricola</name>
    <dbReference type="NCBI Taxonomy" id="2601894"/>
    <lineage>
        <taxon>Bacteria</taxon>
        <taxon>Pseudomonadati</taxon>
        <taxon>Pseudomonadota</taxon>
        <taxon>Gammaproteobacteria</taxon>
        <taxon>Cellvibrionales</taxon>
        <taxon>Halieaceae</taxon>
        <taxon>Halioglobus</taxon>
    </lineage>
</organism>